<feature type="chain" id="PRO_5045702497" description="ABC transporter substrate-binding protein" evidence="1">
    <location>
        <begin position="24"/>
        <end position="201"/>
    </location>
</feature>
<proteinExistence type="predicted"/>
<evidence type="ECO:0000256" key="1">
    <source>
        <dbReference type="SAM" id="SignalP"/>
    </source>
</evidence>
<name>A0ABZ0ZQU9_9ACTN</name>
<sequence length="201" mass="21398">MRLALLMAAVVAAALLAPGSAPAQARSAADTAVSTQQSIAQRPVLGSEFGDARSWVYGTYGRSGTVRGWFTPRRFENRAGKLVAIGRLHAVLRNGDGELRGEENRRIAIPVKRIEGDRVGARQLPSSCQILNLVLGPLDLNLLGLEVHLNRIVLNIVATPGPGNLLGNLLCAIAGLLDNVGVLRQIRQILNAILAILRLPA</sequence>
<feature type="signal peptide" evidence="1">
    <location>
        <begin position="1"/>
        <end position="23"/>
    </location>
</feature>
<organism evidence="2 3">
    <name type="scientific">Nocardioides bizhenqiangii</name>
    <dbReference type="NCBI Taxonomy" id="3095076"/>
    <lineage>
        <taxon>Bacteria</taxon>
        <taxon>Bacillati</taxon>
        <taxon>Actinomycetota</taxon>
        <taxon>Actinomycetes</taxon>
        <taxon>Propionibacteriales</taxon>
        <taxon>Nocardioidaceae</taxon>
        <taxon>Nocardioides</taxon>
    </lineage>
</organism>
<accession>A0ABZ0ZQU9</accession>
<keyword evidence="1" id="KW-0732">Signal</keyword>
<keyword evidence="3" id="KW-1185">Reference proteome</keyword>
<dbReference type="Proteomes" id="UP001327225">
    <property type="component" value="Chromosome"/>
</dbReference>
<gene>
    <name evidence="2" type="ORF">SHK19_00270</name>
</gene>
<reference evidence="3" key="1">
    <citation type="submission" date="2023-12" db="EMBL/GenBank/DDBJ databases">
        <title>Novel species in genus Nocardioides.</title>
        <authorList>
            <person name="Zhou H."/>
        </authorList>
    </citation>
    <scope>NUCLEOTIDE SEQUENCE [LARGE SCALE GENOMIC DNA]</scope>
    <source>
        <strain evidence="3">HM61</strain>
    </source>
</reference>
<dbReference type="EMBL" id="CP141059">
    <property type="protein sequence ID" value="WQQ26681.1"/>
    <property type="molecule type" value="Genomic_DNA"/>
</dbReference>
<evidence type="ECO:0008006" key="4">
    <source>
        <dbReference type="Google" id="ProtNLM"/>
    </source>
</evidence>
<dbReference type="RefSeq" id="WP_322454188.1">
    <property type="nucleotide sequence ID" value="NZ_CP141059.1"/>
</dbReference>
<evidence type="ECO:0000313" key="2">
    <source>
        <dbReference type="EMBL" id="WQQ26681.1"/>
    </source>
</evidence>
<protein>
    <recommendedName>
        <fullName evidence="4">ABC transporter substrate-binding protein</fullName>
    </recommendedName>
</protein>
<evidence type="ECO:0000313" key="3">
    <source>
        <dbReference type="Proteomes" id="UP001327225"/>
    </source>
</evidence>